<reference evidence="3" key="1">
    <citation type="submission" date="2017-02" db="UniProtKB">
        <authorList>
            <consortium name="WormBaseParasite"/>
        </authorList>
    </citation>
    <scope>IDENTIFICATION</scope>
</reference>
<dbReference type="STRING" id="6205.A0A0R3WS77"/>
<name>A0A0R3WS77_HYDTA</name>
<organism evidence="3">
    <name type="scientific">Hydatigena taeniaeformis</name>
    <name type="common">Feline tapeworm</name>
    <name type="synonym">Taenia taeniaeformis</name>
    <dbReference type="NCBI Taxonomy" id="6205"/>
    <lineage>
        <taxon>Eukaryota</taxon>
        <taxon>Metazoa</taxon>
        <taxon>Spiralia</taxon>
        <taxon>Lophotrochozoa</taxon>
        <taxon>Platyhelminthes</taxon>
        <taxon>Cestoda</taxon>
        <taxon>Eucestoda</taxon>
        <taxon>Cyclophyllidea</taxon>
        <taxon>Taeniidae</taxon>
        <taxon>Hydatigera</taxon>
    </lineage>
</organism>
<accession>A0A0R3WS77</accession>
<dbReference type="AlphaFoldDB" id="A0A0R3WS77"/>
<proteinExistence type="predicted"/>
<gene>
    <name evidence="1" type="ORF">TTAC_LOCUS3602</name>
</gene>
<protein>
    <submittedName>
        <fullName evidence="3">Nuclear pore complex protein</fullName>
    </submittedName>
</protein>
<sequence>MSPTLELVRHLLSPRIRRIVRDPSGFLSWRYGENDENSTSRRSIYADSRDFMAHRREVFLKRVEVEHQFHSYILDLLILDRLSTPTNIPQTVRFISHLLRALTGHLAQRWRRRESRRKHDAERRAALFIEAEGRRRKCLDDLHSAVAARLRHSTGGGTHAERRKRRQEAMEASQLPELVDANLDEEVEWRLRFSEAGAIEAKRCLADCGPGTSAFLELRLSKDDVIQQAVTEIETVNAWCERELEQYEEAEEEEEEWMPADTEIVRFVDRVVFILLHFAWPDSKGESLMEKHWWQTFLEGYQFAGHLLISAKYPLPTISDKHSMPSHLLATARLALTSRDDLELDKVVPFELSNLQQQHLKLEPMVGRKHCLDVYRDPIPKVEARKAHTVMVAIRARVVEVLQEWPEHPALLKIITVLDRVCAFGMGDCLTKYVTAFEMLLNEMQVS</sequence>
<evidence type="ECO:0000313" key="1">
    <source>
        <dbReference type="EMBL" id="VDM22958.1"/>
    </source>
</evidence>
<evidence type="ECO:0000313" key="2">
    <source>
        <dbReference type="Proteomes" id="UP000274429"/>
    </source>
</evidence>
<dbReference type="EMBL" id="UYWX01002711">
    <property type="protein sequence ID" value="VDM22958.1"/>
    <property type="molecule type" value="Genomic_DNA"/>
</dbReference>
<keyword evidence="2" id="KW-1185">Reference proteome</keyword>
<dbReference type="Proteomes" id="UP000274429">
    <property type="component" value="Unassembled WGS sequence"/>
</dbReference>
<reference evidence="1 2" key="2">
    <citation type="submission" date="2018-11" db="EMBL/GenBank/DDBJ databases">
        <authorList>
            <consortium name="Pathogen Informatics"/>
        </authorList>
    </citation>
    <scope>NUCLEOTIDE SEQUENCE [LARGE SCALE GENOMIC DNA]</scope>
</reference>
<dbReference type="WBParaSite" id="TTAC_0000361701-mRNA-1">
    <property type="protein sequence ID" value="TTAC_0000361701-mRNA-1"/>
    <property type="gene ID" value="TTAC_0000361701"/>
</dbReference>
<evidence type="ECO:0000313" key="3">
    <source>
        <dbReference type="WBParaSite" id="TTAC_0000361701-mRNA-1"/>
    </source>
</evidence>
<dbReference type="OrthoDB" id="422220at2759"/>